<dbReference type="EMBL" id="RAPY01000001">
    <property type="protein sequence ID" value="RKE55181.1"/>
    <property type="molecule type" value="Genomic_DNA"/>
</dbReference>
<keyword evidence="2" id="KW-1185">Reference proteome</keyword>
<evidence type="ECO:0000313" key="2">
    <source>
        <dbReference type="Proteomes" id="UP000286246"/>
    </source>
</evidence>
<name>A0A420BEQ5_SPHD1</name>
<accession>A0A420BEQ5</accession>
<evidence type="ECO:0000313" key="1">
    <source>
        <dbReference type="EMBL" id="RKE55181.1"/>
    </source>
</evidence>
<reference evidence="1 2" key="1">
    <citation type="submission" date="2018-09" db="EMBL/GenBank/DDBJ databases">
        <title>Genomic Encyclopedia of Type Strains, Phase III (KMG-III): the genomes of soil and plant-associated and newly described type strains.</title>
        <authorList>
            <person name="Whitman W."/>
        </authorList>
    </citation>
    <scope>NUCLEOTIDE SEQUENCE [LARGE SCALE GENOMIC DNA]</scope>
    <source>
        <strain evidence="1 2">CECT 7938</strain>
    </source>
</reference>
<organism evidence="1 2">
    <name type="scientific">Sphingobacterium detergens</name>
    <dbReference type="NCBI Taxonomy" id="1145106"/>
    <lineage>
        <taxon>Bacteria</taxon>
        <taxon>Pseudomonadati</taxon>
        <taxon>Bacteroidota</taxon>
        <taxon>Sphingobacteriia</taxon>
        <taxon>Sphingobacteriales</taxon>
        <taxon>Sphingobacteriaceae</taxon>
        <taxon>Sphingobacterium</taxon>
    </lineage>
</organism>
<comment type="caution">
    <text evidence="1">The sequence shown here is derived from an EMBL/GenBank/DDBJ whole genome shotgun (WGS) entry which is preliminary data.</text>
</comment>
<gene>
    <name evidence="1" type="ORF">DFQ12_0010</name>
</gene>
<proteinExistence type="predicted"/>
<protein>
    <submittedName>
        <fullName evidence="1">Uncharacterized protein</fullName>
    </submittedName>
</protein>
<sequence>MLKTYNKANYFLSSLLRLLRILWTDFQVKNKNNAVLHKISLNCVRLI</sequence>
<dbReference type="Proteomes" id="UP000286246">
    <property type="component" value="Unassembled WGS sequence"/>
</dbReference>
<dbReference type="AlphaFoldDB" id="A0A420BEQ5"/>